<evidence type="ECO:0000313" key="3">
    <source>
        <dbReference type="EMBL" id="SEW15458.1"/>
    </source>
</evidence>
<sequence>MVERADPARTGVRAGRVVGALTAVVAAASLAGSRETYYDALAPVAAALLEAAGVGGVGAGTALSVYFWGNVALAAAARYAVCYVAGSLVGVVYDWFDRRSVWVLAGLVVPVALADGALAVFDTRSVAVGAGYVGAWLCYVPVFAWLSDGESGRRDGDRGPGRARRLGTDGES</sequence>
<feature type="transmembrane region" description="Helical" evidence="2">
    <location>
        <begin position="101"/>
        <end position="121"/>
    </location>
</feature>
<dbReference type="AlphaFoldDB" id="A0A1I0PNP6"/>
<dbReference type="Proteomes" id="UP000198518">
    <property type="component" value="Unassembled WGS sequence"/>
</dbReference>
<dbReference type="EMBL" id="FOJA01000001">
    <property type="protein sequence ID" value="SEW15458.1"/>
    <property type="molecule type" value="Genomic_DNA"/>
</dbReference>
<feature type="region of interest" description="Disordered" evidence="1">
    <location>
        <begin position="151"/>
        <end position="172"/>
    </location>
</feature>
<proteinExistence type="predicted"/>
<protein>
    <submittedName>
        <fullName evidence="3">Uncharacterized protein</fullName>
    </submittedName>
</protein>
<keyword evidence="4" id="KW-1185">Reference proteome</keyword>
<dbReference type="RefSeq" id="WP_089668967.1">
    <property type="nucleotide sequence ID" value="NZ_FOJA01000001.1"/>
</dbReference>
<organism evidence="3 4">
    <name type="scientific">Halobacterium jilantaiense</name>
    <dbReference type="NCBI Taxonomy" id="355548"/>
    <lineage>
        <taxon>Archaea</taxon>
        <taxon>Methanobacteriati</taxon>
        <taxon>Methanobacteriota</taxon>
        <taxon>Stenosarchaea group</taxon>
        <taxon>Halobacteria</taxon>
        <taxon>Halobacteriales</taxon>
        <taxon>Halobacteriaceae</taxon>
        <taxon>Halobacterium</taxon>
    </lineage>
</organism>
<evidence type="ECO:0000256" key="1">
    <source>
        <dbReference type="SAM" id="MobiDB-lite"/>
    </source>
</evidence>
<accession>A0A1I0PNP6</accession>
<feature type="transmembrane region" description="Helical" evidence="2">
    <location>
        <begin position="14"/>
        <end position="32"/>
    </location>
</feature>
<keyword evidence="2" id="KW-1133">Transmembrane helix</keyword>
<gene>
    <name evidence="3" type="ORF">SAMN04487945_1798</name>
</gene>
<dbReference type="STRING" id="355548.SAMN04487945_1798"/>
<feature type="transmembrane region" description="Helical" evidence="2">
    <location>
        <begin position="75"/>
        <end position="96"/>
    </location>
</feature>
<feature type="transmembrane region" description="Helical" evidence="2">
    <location>
        <begin position="127"/>
        <end position="146"/>
    </location>
</feature>
<name>A0A1I0PNP6_9EURY</name>
<evidence type="ECO:0000256" key="2">
    <source>
        <dbReference type="SAM" id="Phobius"/>
    </source>
</evidence>
<reference evidence="3 4" key="1">
    <citation type="submission" date="2016-10" db="EMBL/GenBank/DDBJ databases">
        <authorList>
            <person name="de Groot N.N."/>
        </authorList>
    </citation>
    <scope>NUCLEOTIDE SEQUENCE [LARGE SCALE GENOMIC DNA]</scope>
    <source>
        <strain evidence="3 4">CGMCC 1.5337</strain>
    </source>
</reference>
<feature type="transmembrane region" description="Helical" evidence="2">
    <location>
        <begin position="44"/>
        <end position="69"/>
    </location>
</feature>
<keyword evidence="2" id="KW-0472">Membrane</keyword>
<evidence type="ECO:0000313" key="4">
    <source>
        <dbReference type="Proteomes" id="UP000198518"/>
    </source>
</evidence>
<feature type="compositionally biased region" description="Basic and acidic residues" evidence="1">
    <location>
        <begin position="151"/>
        <end position="160"/>
    </location>
</feature>
<keyword evidence="2" id="KW-0812">Transmembrane</keyword>